<proteinExistence type="predicted"/>
<dbReference type="Proteomes" id="UP000593564">
    <property type="component" value="Unassembled WGS sequence"/>
</dbReference>
<feature type="domain" description="Nuclear pore complex protein GP210 Ig-like" evidence="1">
    <location>
        <begin position="112"/>
        <end position="164"/>
    </location>
</feature>
<dbReference type="Pfam" id="PF24425">
    <property type="entry name" value="Ig_GP210_15th"/>
    <property type="match status" value="1"/>
</dbReference>
<keyword evidence="3" id="KW-1185">Reference proteome</keyword>
<dbReference type="EMBL" id="JACBKZ010000006">
    <property type="protein sequence ID" value="KAF5948255.1"/>
    <property type="molecule type" value="Genomic_DNA"/>
</dbReference>
<dbReference type="InterPro" id="IPR045197">
    <property type="entry name" value="NUP210-like"/>
</dbReference>
<dbReference type="InterPro" id="IPR056232">
    <property type="entry name" value="Ig_GP210_15th"/>
</dbReference>
<reference evidence="3" key="1">
    <citation type="journal article" date="2020" name="Nat. Commun.">
        <title>Genome assembly of wild tea tree DASZ reveals pedigree and selection history of tea varieties.</title>
        <authorList>
            <person name="Zhang W."/>
            <person name="Zhang Y."/>
            <person name="Qiu H."/>
            <person name="Guo Y."/>
            <person name="Wan H."/>
            <person name="Zhang X."/>
            <person name="Scossa F."/>
            <person name="Alseekh S."/>
            <person name="Zhang Q."/>
            <person name="Wang P."/>
            <person name="Xu L."/>
            <person name="Schmidt M.H."/>
            <person name="Jia X."/>
            <person name="Li D."/>
            <person name="Zhu A."/>
            <person name="Guo F."/>
            <person name="Chen W."/>
            <person name="Ni D."/>
            <person name="Usadel B."/>
            <person name="Fernie A.R."/>
            <person name="Wen W."/>
        </authorList>
    </citation>
    <scope>NUCLEOTIDE SEQUENCE [LARGE SCALE GENOMIC DNA]</scope>
    <source>
        <strain evidence="3">cv. G240</strain>
    </source>
</reference>
<sequence>MRREGEDRGFEGEGKGFNVSLWTLRRCGKTGSAMITINVPTSSSSFSVQRPADRPESQSHVSPAEAAGIIVLLKDKSLNIMVLIYLAWNSFLQTVIFKNSSLKLQTAVTVLKGTIVFVDAPKEMLTNVPIPAKEYSFPVRFSDDHYHKSEAPRNDVQVLYDDCRYAKP</sequence>
<accession>A0A7J7H6W4</accession>
<dbReference type="PANTHER" id="PTHR23019:SF0">
    <property type="entry name" value="NUCLEAR PORE MEMBRANE GLYCOPROTEIN 210"/>
    <property type="match status" value="1"/>
</dbReference>
<dbReference type="AlphaFoldDB" id="A0A7J7H6W4"/>
<dbReference type="PANTHER" id="PTHR23019">
    <property type="entry name" value="NUCLEAR PORE MEMBRANE GLYCOPROTEIN GP210-RELATED"/>
    <property type="match status" value="1"/>
</dbReference>
<protein>
    <recommendedName>
        <fullName evidence="1">Nuclear pore complex protein GP210 Ig-like domain-containing protein</fullName>
    </recommendedName>
</protein>
<reference evidence="2 3" key="2">
    <citation type="submission" date="2020-07" db="EMBL/GenBank/DDBJ databases">
        <title>Genome assembly of wild tea tree DASZ reveals pedigree and selection history of tea varieties.</title>
        <authorList>
            <person name="Zhang W."/>
        </authorList>
    </citation>
    <scope>NUCLEOTIDE SEQUENCE [LARGE SCALE GENOMIC DNA]</scope>
    <source>
        <strain evidence="3">cv. G240</strain>
        <tissue evidence="2">Leaf</tissue>
    </source>
</reference>
<name>A0A7J7H6W4_CAMSI</name>
<evidence type="ECO:0000313" key="3">
    <source>
        <dbReference type="Proteomes" id="UP000593564"/>
    </source>
</evidence>
<comment type="caution">
    <text evidence="2">The sequence shown here is derived from an EMBL/GenBank/DDBJ whole genome shotgun (WGS) entry which is preliminary data.</text>
</comment>
<gene>
    <name evidence="2" type="ORF">HYC85_014212</name>
</gene>
<organism evidence="2 3">
    <name type="scientific">Camellia sinensis</name>
    <name type="common">Tea plant</name>
    <name type="synonym">Thea sinensis</name>
    <dbReference type="NCBI Taxonomy" id="4442"/>
    <lineage>
        <taxon>Eukaryota</taxon>
        <taxon>Viridiplantae</taxon>
        <taxon>Streptophyta</taxon>
        <taxon>Embryophyta</taxon>
        <taxon>Tracheophyta</taxon>
        <taxon>Spermatophyta</taxon>
        <taxon>Magnoliopsida</taxon>
        <taxon>eudicotyledons</taxon>
        <taxon>Gunneridae</taxon>
        <taxon>Pentapetalae</taxon>
        <taxon>asterids</taxon>
        <taxon>Ericales</taxon>
        <taxon>Theaceae</taxon>
        <taxon>Camellia</taxon>
    </lineage>
</organism>
<evidence type="ECO:0000259" key="1">
    <source>
        <dbReference type="Pfam" id="PF24425"/>
    </source>
</evidence>
<evidence type="ECO:0000313" key="2">
    <source>
        <dbReference type="EMBL" id="KAF5948255.1"/>
    </source>
</evidence>